<name>A0A8S9Q4T5_BRACR</name>
<organism evidence="1 2">
    <name type="scientific">Brassica cretica</name>
    <name type="common">Mustard</name>
    <dbReference type="NCBI Taxonomy" id="69181"/>
    <lineage>
        <taxon>Eukaryota</taxon>
        <taxon>Viridiplantae</taxon>
        <taxon>Streptophyta</taxon>
        <taxon>Embryophyta</taxon>
        <taxon>Tracheophyta</taxon>
        <taxon>Spermatophyta</taxon>
        <taxon>Magnoliopsida</taxon>
        <taxon>eudicotyledons</taxon>
        <taxon>Gunneridae</taxon>
        <taxon>Pentapetalae</taxon>
        <taxon>rosids</taxon>
        <taxon>malvids</taxon>
        <taxon>Brassicales</taxon>
        <taxon>Brassicaceae</taxon>
        <taxon>Brassiceae</taxon>
        <taxon>Brassica</taxon>
    </lineage>
</organism>
<gene>
    <name evidence="1" type="ORF">F2Q69_00025094</name>
</gene>
<reference evidence="1" key="1">
    <citation type="submission" date="2019-12" db="EMBL/GenBank/DDBJ databases">
        <title>Genome sequencing and annotation of Brassica cretica.</title>
        <authorList>
            <person name="Studholme D.J."/>
            <person name="Sarris P."/>
        </authorList>
    </citation>
    <scope>NUCLEOTIDE SEQUENCE</scope>
    <source>
        <strain evidence="1">PFS-109/04</strain>
        <tissue evidence="1">Leaf</tissue>
    </source>
</reference>
<sequence>MKEENFADTTSKQRAKVHLEITFEFWKVYKTAVKPYRTIQSACPAPLNPLKPKFDAWTTVPEPSACFVLSNGGFSHLPAQAKATSIASPKDVGSVTCRNHPATLLRSLREIERQWSTLLPLMHALTVEKRSILKIIAYKENRGGFQLLLFLSL</sequence>
<accession>A0A8S9Q4T5</accession>
<dbReference type="Proteomes" id="UP000712600">
    <property type="component" value="Unassembled WGS sequence"/>
</dbReference>
<evidence type="ECO:0000313" key="1">
    <source>
        <dbReference type="EMBL" id="KAF3537659.1"/>
    </source>
</evidence>
<comment type="caution">
    <text evidence="1">The sequence shown here is derived from an EMBL/GenBank/DDBJ whole genome shotgun (WGS) entry which is preliminary data.</text>
</comment>
<dbReference type="AlphaFoldDB" id="A0A8S9Q4T5"/>
<dbReference type="EMBL" id="QGKX02001290">
    <property type="protein sequence ID" value="KAF3537659.1"/>
    <property type="molecule type" value="Genomic_DNA"/>
</dbReference>
<protein>
    <submittedName>
        <fullName evidence="1">Uncharacterized protein</fullName>
    </submittedName>
</protein>
<evidence type="ECO:0000313" key="2">
    <source>
        <dbReference type="Proteomes" id="UP000712600"/>
    </source>
</evidence>
<proteinExistence type="predicted"/>